<dbReference type="Proteomes" id="UP000189733">
    <property type="component" value="Unassembled WGS sequence"/>
</dbReference>
<gene>
    <name evidence="1" type="ORF">SAMN02745702_02634</name>
</gene>
<dbReference type="EMBL" id="FUYA01000010">
    <property type="protein sequence ID" value="SKA80270.1"/>
    <property type="molecule type" value="Genomic_DNA"/>
</dbReference>
<dbReference type="STRING" id="1121442.SAMN02745702_02634"/>
<accession>A0A1T4WSD0</accession>
<evidence type="ECO:0008006" key="3">
    <source>
        <dbReference type="Google" id="ProtNLM"/>
    </source>
</evidence>
<evidence type="ECO:0000313" key="1">
    <source>
        <dbReference type="EMBL" id="SKA80270.1"/>
    </source>
</evidence>
<sequence length="55" mass="6399">MSLHLRDMRKGQLLEVFCPHEGRAKIDIIIRHYAAHVISTERLPSAAYRVLLEKD</sequence>
<protein>
    <recommendedName>
        <fullName evidence="3">TusA-related sulfurtransferase</fullName>
    </recommendedName>
</protein>
<keyword evidence="2" id="KW-1185">Reference proteome</keyword>
<reference evidence="1 2" key="1">
    <citation type="submission" date="2017-02" db="EMBL/GenBank/DDBJ databases">
        <authorList>
            <person name="Peterson S.W."/>
        </authorList>
    </citation>
    <scope>NUCLEOTIDE SEQUENCE [LARGE SCALE GENOMIC DNA]</scope>
    <source>
        <strain evidence="1 2">DSM 18034</strain>
    </source>
</reference>
<evidence type="ECO:0000313" key="2">
    <source>
        <dbReference type="Proteomes" id="UP000189733"/>
    </source>
</evidence>
<dbReference type="RefSeq" id="WP_159446007.1">
    <property type="nucleotide sequence ID" value="NZ_FUYA01000010.1"/>
</dbReference>
<proteinExistence type="predicted"/>
<organism evidence="1 2">
    <name type="scientific">Desulfobaculum bizertense DSM 18034</name>
    <dbReference type="NCBI Taxonomy" id="1121442"/>
    <lineage>
        <taxon>Bacteria</taxon>
        <taxon>Pseudomonadati</taxon>
        <taxon>Thermodesulfobacteriota</taxon>
        <taxon>Desulfovibrionia</taxon>
        <taxon>Desulfovibrionales</taxon>
        <taxon>Desulfovibrionaceae</taxon>
        <taxon>Desulfobaculum</taxon>
    </lineage>
</organism>
<dbReference type="AlphaFoldDB" id="A0A1T4WSD0"/>
<name>A0A1T4WSD0_9BACT</name>